<proteinExistence type="predicted"/>
<dbReference type="AlphaFoldDB" id="A0A0F9KX69"/>
<comment type="caution">
    <text evidence="1">The sequence shown here is derived from an EMBL/GenBank/DDBJ whole genome shotgun (WGS) entry which is preliminary data.</text>
</comment>
<accession>A0A0F9KX69</accession>
<feature type="non-terminal residue" evidence="1">
    <location>
        <position position="1"/>
    </location>
</feature>
<sequence>MDASNAVLDDREGVAQQCRSLAEKYFSIDVEAQQIVAVLRDVVSNQ</sequence>
<reference evidence="1" key="1">
    <citation type="journal article" date="2015" name="Nature">
        <title>Complex archaea that bridge the gap between prokaryotes and eukaryotes.</title>
        <authorList>
            <person name="Spang A."/>
            <person name="Saw J.H."/>
            <person name="Jorgensen S.L."/>
            <person name="Zaremba-Niedzwiedzka K."/>
            <person name="Martijn J."/>
            <person name="Lind A.E."/>
            <person name="van Eijk R."/>
            <person name="Schleper C."/>
            <person name="Guy L."/>
            <person name="Ettema T.J."/>
        </authorList>
    </citation>
    <scope>NUCLEOTIDE SEQUENCE</scope>
</reference>
<dbReference type="EMBL" id="LAZR01008342">
    <property type="protein sequence ID" value="KKM79391.1"/>
    <property type="molecule type" value="Genomic_DNA"/>
</dbReference>
<organism evidence="1">
    <name type="scientific">marine sediment metagenome</name>
    <dbReference type="NCBI Taxonomy" id="412755"/>
    <lineage>
        <taxon>unclassified sequences</taxon>
        <taxon>metagenomes</taxon>
        <taxon>ecological metagenomes</taxon>
    </lineage>
</organism>
<protein>
    <submittedName>
        <fullName evidence="1">Uncharacterized protein</fullName>
    </submittedName>
</protein>
<evidence type="ECO:0000313" key="1">
    <source>
        <dbReference type="EMBL" id="KKM79391.1"/>
    </source>
</evidence>
<gene>
    <name evidence="1" type="ORF">LCGC14_1350420</name>
</gene>
<name>A0A0F9KX69_9ZZZZ</name>